<gene>
    <name evidence="8" type="ORF">EC973_007190</name>
</gene>
<name>A0A8H7BUI8_9FUNG</name>
<dbReference type="GO" id="GO:0070336">
    <property type="term" value="F:flap-structured DNA binding"/>
    <property type="evidence" value="ECO:0007669"/>
    <property type="project" value="TreeGrafter"/>
</dbReference>
<comment type="similarity">
    <text evidence="5">Belongs to the FAN1 family.</text>
</comment>
<evidence type="ECO:0000259" key="7">
    <source>
        <dbReference type="SMART" id="SM00990"/>
    </source>
</evidence>
<dbReference type="EMBL" id="JABAYA010000050">
    <property type="protein sequence ID" value="KAF7727731.1"/>
    <property type="molecule type" value="Genomic_DNA"/>
</dbReference>
<organism evidence="8 9">
    <name type="scientific">Apophysomyces ossiformis</name>
    <dbReference type="NCBI Taxonomy" id="679940"/>
    <lineage>
        <taxon>Eukaryota</taxon>
        <taxon>Fungi</taxon>
        <taxon>Fungi incertae sedis</taxon>
        <taxon>Mucoromycota</taxon>
        <taxon>Mucoromycotina</taxon>
        <taxon>Mucoromycetes</taxon>
        <taxon>Mucorales</taxon>
        <taxon>Mucorineae</taxon>
        <taxon>Mucoraceae</taxon>
        <taxon>Apophysomyces</taxon>
    </lineage>
</organism>
<comment type="catalytic activity">
    <reaction evidence="5">
        <text>Hydrolytically removes 5'-nucleotides successively from the 3'-hydroxy termini of 3'-hydroxy-terminated oligonucleotides.</text>
        <dbReference type="EC" id="3.1.4.1"/>
    </reaction>
</comment>
<comment type="cofactor">
    <cofactor evidence="5">
        <name>Mg(2+)</name>
        <dbReference type="ChEBI" id="CHEBI:18420"/>
    </cofactor>
    <cofactor evidence="5">
        <name>Mn(2+)</name>
        <dbReference type="ChEBI" id="CHEBI:29035"/>
    </cofactor>
</comment>
<comment type="subcellular location">
    <subcellularLocation>
        <location evidence="5">Nucleus</location>
    </subcellularLocation>
</comment>
<proteinExistence type="inferred from homology"/>
<sequence>MAEKRKRPSHKSSNQKENKKGKASCSKQRKIDNFFDCTSNIDKDISTLDDVPDKNEEEKPSFADSMYTDEVNIMLATVLKSESHLFTSTELERIESFKSLEREPKHLFVRLWMRKHRFIRLDKVDYTAHIQDIKASADELCKQGMAQPITNYVEALSVLTREEISTLVKTMQIPVKGKTKMQYMDAVLRYAETNQAKMSRCVLDLAGQCIILDVDMRCLFQRIHLVYYRTTDPEASTKVMSSAILARLSRRNFPDYTVERTNYVWKSRQDLLAYEEALDLHRRFDEQVAKATSEKQADVSQSLVECWTLCENIIGVWEDGLQKEQEERPYYMRRFEANWVYTHLIEQGTKILGKLHEYELEALILRKLLSQKTYQLGKRGRWYDRLALVQMTHIAANKSNNPRSIKKLALQTCIEAIQDPTVHQSERISDAVVGKKSVWRATDGAECSVEELALEHYARKGYRGLHSEGGIVSMLFALLFWDILFAPVPGVFETPYQSAPLDFGSDGFYIGRKTLITARLDEICQGQSRKILEQVDERERPRQTICTGVHWNYEREDLINVAECIGPLPLSSLCKLLAEEFGHGHGGLPDLCCWNEAEKQCMFVEGPGDKLSETQKLWIDTLTEIDIPVEVCYVKLWQDEKTLAEQSKTNNS</sequence>
<evidence type="ECO:0000256" key="2">
    <source>
        <dbReference type="ARBA" id="ARBA00022723"/>
    </source>
</evidence>
<evidence type="ECO:0000313" key="8">
    <source>
        <dbReference type="EMBL" id="KAF7727731.1"/>
    </source>
</evidence>
<accession>A0A8H7BUI8</accession>
<dbReference type="Pfam" id="PF21315">
    <property type="entry name" value="FAN1_HTH"/>
    <property type="match status" value="1"/>
</dbReference>
<keyword evidence="5" id="KW-0464">Manganese</keyword>
<feature type="region of interest" description="Disordered" evidence="6">
    <location>
        <begin position="1"/>
        <end position="27"/>
    </location>
</feature>
<evidence type="ECO:0000256" key="6">
    <source>
        <dbReference type="SAM" id="MobiDB-lite"/>
    </source>
</evidence>
<dbReference type="GO" id="GO:0017108">
    <property type="term" value="F:5'-flap endonuclease activity"/>
    <property type="evidence" value="ECO:0007669"/>
    <property type="project" value="TreeGrafter"/>
</dbReference>
<reference evidence="8" key="1">
    <citation type="submission" date="2020-01" db="EMBL/GenBank/DDBJ databases">
        <title>Genome Sequencing of Three Apophysomyces-Like Fungal Strains Confirms a Novel Fungal Genus in the Mucoromycota with divergent Burkholderia-like Endosymbiotic Bacteria.</title>
        <authorList>
            <person name="Stajich J.E."/>
            <person name="Macias A.M."/>
            <person name="Carter-House D."/>
            <person name="Lovett B."/>
            <person name="Kasson L.R."/>
            <person name="Berry K."/>
            <person name="Grigoriev I."/>
            <person name="Chang Y."/>
            <person name="Spatafora J."/>
            <person name="Kasson M.T."/>
        </authorList>
    </citation>
    <scope>NUCLEOTIDE SEQUENCE</scope>
    <source>
        <strain evidence="8">NRRL A-21654</strain>
    </source>
</reference>
<keyword evidence="1 5" id="KW-0540">Nuclease</keyword>
<dbReference type="SMART" id="SM00990">
    <property type="entry name" value="VRR_NUC"/>
    <property type="match status" value="1"/>
</dbReference>
<protein>
    <recommendedName>
        <fullName evidence="5">Fanconi-associated nuclease</fullName>
        <ecNumber evidence="5">3.1.4.1</ecNumber>
    </recommendedName>
</protein>
<comment type="function">
    <text evidence="5">Nuclease required for the repair of DNA interstrand cross-links (ICL). Acts as a 5'-3' exonuclease that anchors at a cut end of DNA and cleaves DNA successively at every third nucleotide, allowing to excise an ICL from one strand through flanking incisions.</text>
</comment>
<keyword evidence="5" id="KW-0234">DNA repair</keyword>
<dbReference type="InterPro" id="IPR049126">
    <property type="entry name" value="FAN1-like_TPR"/>
</dbReference>
<dbReference type="PANTHER" id="PTHR15749">
    <property type="entry name" value="FANCONI-ASSOCIATED NUCLEASE 1"/>
    <property type="match status" value="1"/>
</dbReference>
<dbReference type="OrthoDB" id="76364at2759"/>
<dbReference type="Pfam" id="PF21170">
    <property type="entry name" value="FAN1_TPR"/>
    <property type="match status" value="1"/>
</dbReference>
<dbReference type="InterPro" id="IPR033315">
    <property type="entry name" value="Fan1-like"/>
</dbReference>
<dbReference type="InterPro" id="IPR049132">
    <property type="entry name" value="FAN1-like_euk"/>
</dbReference>
<evidence type="ECO:0000256" key="5">
    <source>
        <dbReference type="RuleBase" id="RU365033"/>
    </source>
</evidence>
<evidence type="ECO:0000313" key="9">
    <source>
        <dbReference type="Proteomes" id="UP000605846"/>
    </source>
</evidence>
<dbReference type="InterPro" id="IPR014883">
    <property type="entry name" value="VRR_NUC"/>
</dbReference>
<dbReference type="Proteomes" id="UP000605846">
    <property type="component" value="Unassembled WGS sequence"/>
</dbReference>
<dbReference type="GO" id="GO:0036297">
    <property type="term" value="P:interstrand cross-link repair"/>
    <property type="evidence" value="ECO:0007669"/>
    <property type="project" value="InterPro"/>
</dbReference>
<dbReference type="GO" id="GO:0004528">
    <property type="term" value="F:phosphodiesterase I activity"/>
    <property type="evidence" value="ECO:0007669"/>
    <property type="project" value="UniProtKB-EC"/>
</dbReference>
<dbReference type="GO" id="GO:0046872">
    <property type="term" value="F:metal ion binding"/>
    <property type="evidence" value="ECO:0007669"/>
    <property type="project" value="UniProtKB-KW"/>
</dbReference>
<dbReference type="CDD" id="cd22326">
    <property type="entry name" value="FAN1-like"/>
    <property type="match status" value="1"/>
</dbReference>
<feature type="domain" description="VRR-NUC" evidence="7">
    <location>
        <begin position="523"/>
        <end position="636"/>
    </location>
</feature>
<keyword evidence="5" id="KW-0227">DNA damage</keyword>
<dbReference type="GO" id="GO:0005634">
    <property type="term" value="C:nucleus"/>
    <property type="evidence" value="ECO:0007669"/>
    <property type="project" value="UniProtKB-SubCell"/>
</dbReference>
<dbReference type="PANTHER" id="PTHR15749:SF4">
    <property type="entry name" value="FANCONI-ASSOCIATED NUCLEASE 1"/>
    <property type="match status" value="1"/>
</dbReference>
<keyword evidence="9" id="KW-1185">Reference proteome</keyword>
<dbReference type="GO" id="GO:0008409">
    <property type="term" value="F:5'-3' exonuclease activity"/>
    <property type="evidence" value="ECO:0007669"/>
    <property type="project" value="TreeGrafter"/>
</dbReference>
<dbReference type="AlphaFoldDB" id="A0A8H7BUI8"/>
<dbReference type="EC" id="3.1.4.1" evidence="5"/>
<comment type="caution">
    <text evidence="8">The sequence shown here is derived from an EMBL/GenBank/DDBJ whole genome shotgun (WGS) entry which is preliminary data.</text>
</comment>
<dbReference type="InterPro" id="IPR049125">
    <property type="entry name" value="FAN1-like_WH"/>
</dbReference>
<keyword evidence="5" id="KW-0539">Nucleus</keyword>
<keyword evidence="3 5" id="KW-0378">Hydrolase</keyword>
<evidence type="ECO:0000256" key="1">
    <source>
        <dbReference type="ARBA" id="ARBA00022722"/>
    </source>
</evidence>
<dbReference type="Pfam" id="PF08774">
    <property type="entry name" value="VRR_NUC"/>
    <property type="match status" value="1"/>
</dbReference>
<keyword evidence="4 5" id="KW-0460">Magnesium</keyword>
<feature type="compositionally biased region" description="Basic residues" evidence="6">
    <location>
        <begin position="1"/>
        <end position="10"/>
    </location>
</feature>
<evidence type="ECO:0000256" key="3">
    <source>
        <dbReference type="ARBA" id="ARBA00022801"/>
    </source>
</evidence>
<keyword evidence="2 5" id="KW-0479">Metal-binding</keyword>
<evidence type="ECO:0000256" key="4">
    <source>
        <dbReference type="ARBA" id="ARBA00022842"/>
    </source>
</evidence>